<proteinExistence type="predicted"/>
<dbReference type="Gene3D" id="1.10.418.10">
    <property type="entry name" value="Calponin-like domain"/>
    <property type="match status" value="1"/>
</dbReference>
<dbReference type="GO" id="GO:0051493">
    <property type="term" value="P:regulation of cytoskeleton organization"/>
    <property type="evidence" value="ECO:0007669"/>
    <property type="project" value="TreeGrafter"/>
</dbReference>
<feature type="compositionally biased region" description="Polar residues" evidence="1">
    <location>
        <begin position="378"/>
        <end position="391"/>
    </location>
</feature>
<dbReference type="AlphaFoldDB" id="G0US40"/>
<gene>
    <name evidence="3" type="ORF">TCIL3000_8_4230</name>
</gene>
<feature type="domain" description="CH-like" evidence="2">
    <location>
        <begin position="17"/>
        <end position="111"/>
    </location>
</feature>
<protein>
    <recommendedName>
        <fullName evidence="2">CH-like domain-containing protein</fullName>
    </recommendedName>
</protein>
<dbReference type="PANTHER" id="PTHR12509:SF8">
    <property type="entry name" value="SPERMATOGENESIS-ASSOCIATED PROTEIN 4"/>
    <property type="match status" value="1"/>
</dbReference>
<sequence>MPEVQGGFKQQGLPREVISWLKCLQLPRSLRLPKRDLSNGFLVATICSRYWNTISMHSYEDKLSTTNKRDNWSQLKKHFQQKNCPLSDVMIEGMIACKEGYAEALLRQLYTVLTGREIVEAAPLPAVETTPPALIHELAPKVVNFEAKSKNLEEKKTELNRVRGMTQRDFNFLQQMEEAAQIPVIVDSDNQVLHSINRDSEDDKADIEGVDGGNLCERAPVTFNVSLRRSQMQPTVLQVNGNKLGRSPSSTAKDLGWEESGADQNNHGEVSVLSFIETIVQSQATGLKPRAVCDPSKGSSDPSEREASYVECFLRDELALGTLVQCRVWNALLSQVNDVASIILRDGSSLARVAALFMKKPPPKGQSQPPASPPQASLSGRASSPTPSTFTGDGMAQCGSQRFMFLASLMSNISDVDAFVAISMYRDDILPNAKEALMELDHITADSHASLLCAALPADRVLAAQALHDLMSSIYSAVTESRGVSETISFALLLCAVVTRLTRELGNSLVNLGGGQVASPRSDILLSPRSGRPEDPLSSAAFSIGGCHVVYLLSHESPAVRLTGVRLAEILASRGCPMELLLYTVLPLLSSCCSIPTSPLFSCVCAGWLQATLRRLCEPNADKGVNRSDGNSLAQTASATSLVLKESFLEEDQRVLPDVVIHQLAVIVRNVFHMMQRPGPMNARLHIAQQLALCINDFPPQNETQTLLFPDKIAVAVFKLFMSVPEECTKSFFSPDMSSRLLSSKHKREQMGGSCQFLVCSHILGPLVNVGRLCDCYPLALSEAVLVAFPPERCGDGDEEEWVRLPSSEMWRQGRMTHTSENGVAVAPTSRRGSLWGRSVGGTSGTQEVQISHGAEQRITWLYKIAVSCRVGRSFPGKPASLSEYACFQRWVALFRSVYSDILSLTASAEVAFTRTNSVVDDKLSHIAHLGGMAQQLVTVWYTEFCRDNLGSASPTFNGSGFGTERPSVALQAAAKPELMGAMLWYKGLCGRNRTGTGRSPGQRKLSLAMAGSGNSGTKMYRNSLRSLEVPITL</sequence>
<dbReference type="Pfam" id="PF06294">
    <property type="entry name" value="CH_2"/>
    <property type="match status" value="1"/>
</dbReference>
<evidence type="ECO:0000259" key="2">
    <source>
        <dbReference type="Pfam" id="PF06294"/>
    </source>
</evidence>
<evidence type="ECO:0000256" key="1">
    <source>
        <dbReference type="SAM" id="MobiDB-lite"/>
    </source>
</evidence>
<dbReference type="GO" id="GO:0005930">
    <property type="term" value="C:axoneme"/>
    <property type="evidence" value="ECO:0007669"/>
    <property type="project" value="TreeGrafter"/>
</dbReference>
<dbReference type="PANTHER" id="PTHR12509">
    <property type="entry name" value="SPERMATOGENESIS-ASSOCIATED 4-RELATED"/>
    <property type="match status" value="1"/>
</dbReference>
<feature type="region of interest" description="Disordered" evidence="1">
    <location>
        <begin position="360"/>
        <end position="391"/>
    </location>
</feature>
<dbReference type="VEuPathDB" id="TriTrypDB:TcIL3000_8_4230"/>
<feature type="compositionally biased region" description="Low complexity" evidence="1">
    <location>
        <begin position="365"/>
        <end position="377"/>
    </location>
</feature>
<dbReference type="InterPro" id="IPR036872">
    <property type="entry name" value="CH_dom_sf"/>
</dbReference>
<organism evidence="3">
    <name type="scientific">Trypanosoma congolense (strain IL3000)</name>
    <dbReference type="NCBI Taxonomy" id="1068625"/>
    <lineage>
        <taxon>Eukaryota</taxon>
        <taxon>Discoba</taxon>
        <taxon>Euglenozoa</taxon>
        <taxon>Kinetoplastea</taxon>
        <taxon>Metakinetoplastina</taxon>
        <taxon>Trypanosomatida</taxon>
        <taxon>Trypanosomatidae</taxon>
        <taxon>Trypanosoma</taxon>
        <taxon>Nannomonas</taxon>
    </lineage>
</organism>
<accession>G0US40</accession>
<dbReference type="EMBL" id="HE575321">
    <property type="protein sequence ID" value="CCC92202.1"/>
    <property type="molecule type" value="Genomic_DNA"/>
</dbReference>
<name>G0US40_TRYCI</name>
<dbReference type="GO" id="GO:0008017">
    <property type="term" value="F:microtubule binding"/>
    <property type="evidence" value="ECO:0007669"/>
    <property type="project" value="TreeGrafter"/>
</dbReference>
<feature type="region of interest" description="Disordered" evidence="1">
    <location>
        <begin position="240"/>
        <end position="263"/>
    </location>
</feature>
<dbReference type="InterPro" id="IPR052111">
    <property type="entry name" value="Spermatogenesis_Ciliary_MAP"/>
</dbReference>
<reference evidence="3" key="1">
    <citation type="journal article" date="2012" name="Proc. Natl. Acad. Sci. U.S.A.">
        <title>Antigenic diversity is generated by distinct evolutionary mechanisms in African trypanosome species.</title>
        <authorList>
            <person name="Jackson A.P."/>
            <person name="Berry A."/>
            <person name="Aslett M."/>
            <person name="Allison H.C."/>
            <person name="Burton P."/>
            <person name="Vavrova-Anderson J."/>
            <person name="Brown R."/>
            <person name="Browne H."/>
            <person name="Corton N."/>
            <person name="Hauser H."/>
            <person name="Gamble J."/>
            <person name="Gilderthorp R."/>
            <person name="Marcello L."/>
            <person name="McQuillan J."/>
            <person name="Otto T.D."/>
            <person name="Quail M.A."/>
            <person name="Sanders M.J."/>
            <person name="van Tonder A."/>
            <person name="Ginger M.L."/>
            <person name="Field M.C."/>
            <person name="Barry J.D."/>
            <person name="Hertz-Fowler C."/>
            <person name="Berriman M."/>
        </authorList>
    </citation>
    <scope>NUCLEOTIDE SEQUENCE</scope>
    <source>
        <strain evidence="3">IL3000</strain>
    </source>
</reference>
<feature type="compositionally biased region" description="Polar residues" evidence="1">
    <location>
        <begin position="240"/>
        <end position="252"/>
    </location>
</feature>
<dbReference type="InterPro" id="IPR010441">
    <property type="entry name" value="CH_2"/>
</dbReference>
<feature type="region of interest" description="Disordered" evidence="1">
    <location>
        <begin position="996"/>
        <end position="1015"/>
    </location>
</feature>
<evidence type="ECO:0000313" key="3">
    <source>
        <dbReference type="EMBL" id="CCC92202.1"/>
    </source>
</evidence>